<evidence type="ECO:0000313" key="1">
    <source>
        <dbReference type="EMBL" id="KAF7723439.1"/>
    </source>
</evidence>
<keyword evidence="2" id="KW-1185">Reference proteome</keyword>
<dbReference type="AlphaFoldDB" id="A0A8H7BNI3"/>
<name>A0A8H7BNI3_9FUNG</name>
<reference evidence="1" key="1">
    <citation type="submission" date="2020-01" db="EMBL/GenBank/DDBJ databases">
        <title>Genome Sequencing of Three Apophysomyces-Like Fungal Strains Confirms a Novel Fungal Genus in the Mucoromycota with divergent Burkholderia-like Endosymbiotic Bacteria.</title>
        <authorList>
            <person name="Stajich J.E."/>
            <person name="Macias A.M."/>
            <person name="Carter-House D."/>
            <person name="Lovett B."/>
            <person name="Kasson L.R."/>
            <person name="Berry K."/>
            <person name="Grigoriev I."/>
            <person name="Chang Y."/>
            <person name="Spatafora J."/>
            <person name="Kasson M.T."/>
        </authorList>
    </citation>
    <scope>NUCLEOTIDE SEQUENCE</scope>
    <source>
        <strain evidence="1">NRRL A-21654</strain>
    </source>
</reference>
<sequence>MQQWRQNIHPLEVLAWREIYSFISTAQKAVVEEDYDSCHRVSITWHFLQEHISAKQILSQKPISIKRRASVLSKEGDWLVNYGKLLVLALFAPDIFAENAKLSEEEKQQIKGAYGSLLCNGPRQTLLGRLGQYLIPSIVLFAHSCADTDCFPGSVYDNMMSFSWYDFELKETDKDHAISQLVKHTIRQPAEAIPRLLDHMPEKEGPAFMLSLAVLRQMVDPAKEQPEIMQVLLQHLKG</sequence>
<dbReference type="EMBL" id="JABAYA010000152">
    <property type="protein sequence ID" value="KAF7723439.1"/>
    <property type="molecule type" value="Genomic_DNA"/>
</dbReference>
<evidence type="ECO:0000313" key="2">
    <source>
        <dbReference type="Proteomes" id="UP000605846"/>
    </source>
</evidence>
<gene>
    <name evidence="1" type="ORF">EC973_002038</name>
</gene>
<accession>A0A8H7BNI3</accession>
<dbReference type="OrthoDB" id="79603at2759"/>
<protein>
    <submittedName>
        <fullName evidence="1">Uncharacterized protein</fullName>
    </submittedName>
</protein>
<comment type="caution">
    <text evidence="1">The sequence shown here is derived from an EMBL/GenBank/DDBJ whole genome shotgun (WGS) entry which is preliminary data.</text>
</comment>
<organism evidence="1 2">
    <name type="scientific">Apophysomyces ossiformis</name>
    <dbReference type="NCBI Taxonomy" id="679940"/>
    <lineage>
        <taxon>Eukaryota</taxon>
        <taxon>Fungi</taxon>
        <taxon>Fungi incertae sedis</taxon>
        <taxon>Mucoromycota</taxon>
        <taxon>Mucoromycotina</taxon>
        <taxon>Mucoromycetes</taxon>
        <taxon>Mucorales</taxon>
        <taxon>Mucorineae</taxon>
        <taxon>Mucoraceae</taxon>
        <taxon>Apophysomyces</taxon>
    </lineage>
</organism>
<dbReference type="Proteomes" id="UP000605846">
    <property type="component" value="Unassembled WGS sequence"/>
</dbReference>
<proteinExistence type="predicted"/>